<evidence type="ECO:0000259" key="20">
    <source>
        <dbReference type="PROSITE" id="PS50865"/>
    </source>
</evidence>
<evidence type="ECO:0000313" key="22">
    <source>
        <dbReference type="Proteomes" id="UP000008281"/>
    </source>
</evidence>
<dbReference type="GO" id="GO:0005885">
    <property type="term" value="C:Arp2/3 protein complex"/>
    <property type="evidence" value="ECO:0007669"/>
    <property type="project" value="InterPro"/>
</dbReference>
<proteinExistence type="inferred from homology"/>
<organism evidence="22">
    <name type="scientific">Caenorhabditis remanei</name>
    <name type="common">Caenorhabditis vulgaris</name>
    <dbReference type="NCBI Taxonomy" id="31234"/>
    <lineage>
        <taxon>Eukaryota</taxon>
        <taxon>Metazoa</taxon>
        <taxon>Ecdysozoa</taxon>
        <taxon>Nematoda</taxon>
        <taxon>Chromadorea</taxon>
        <taxon>Rhabditida</taxon>
        <taxon>Rhabditina</taxon>
        <taxon>Rhabditomorpha</taxon>
        <taxon>Rhabditoidea</taxon>
        <taxon>Rhabditidae</taxon>
        <taxon>Peloderinae</taxon>
        <taxon>Caenorhabditis</taxon>
    </lineage>
</organism>
<dbReference type="Pfam" id="PF04045">
    <property type="entry name" value="P34-Arc"/>
    <property type="match status" value="2"/>
</dbReference>
<gene>
    <name evidence="21" type="ORF">CRE_25647</name>
</gene>
<keyword evidence="16" id="KW-0539">Nucleus</keyword>
<evidence type="ECO:0000256" key="16">
    <source>
        <dbReference type="ARBA" id="ARBA00023242"/>
    </source>
</evidence>
<dbReference type="HOGENOM" id="CLU_693063_0_0_1"/>
<dbReference type="Gene3D" id="3.30.1460.20">
    <property type="match status" value="2"/>
</dbReference>
<dbReference type="GO" id="GO:0005200">
    <property type="term" value="F:structural constituent of cytoskeleton"/>
    <property type="evidence" value="ECO:0007669"/>
    <property type="project" value="TreeGrafter"/>
</dbReference>
<keyword evidence="7" id="KW-0479">Metal-binding</keyword>
<comment type="subunit">
    <text evidence="18">Component of the Arp2/3 complex.</text>
</comment>
<dbReference type="SUPFAM" id="SSF69645">
    <property type="entry name" value="Arp2/3 complex subunits"/>
    <property type="match status" value="2"/>
</dbReference>
<evidence type="ECO:0000256" key="3">
    <source>
        <dbReference type="ARBA" id="ARBA00004286"/>
    </source>
</evidence>
<keyword evidence="10" id="KW-0156">Chromatin regulator</keyword>
<sequence>MAGEQKCSADIDQMNNFQTPSDDMSEPVDDRTKRIVAELQKHWITEYHNSRERALVELTEKLHQEFLSDQQKIRTELLQQFKDELEHTRTDLESKYRDQLKSENAKLTEKHRREMSEAKKKQWCCQCENEAIYHCCWNTAYCSVECQQTHWQSHRKLCRRKKTAAATTAPTSTTAIRANDEAYEGRAFVHDQPIVDAIGLKVSNPDGVKTRIILSIALKFYTELQQHGADDLLRRIYGGHMRATPEPGFNVTLEYDLSALPDNTSGVGIEAKLFRIGLREIFRIPGGWTERMRQCILKRRRIVSPLSSVQFSNDVIIGKVFLQEFREGRKASPAVLYSLGEPPLELKDLPGARVGDNVGYITFVLFPRHTNKKTRDNTIDLIHSFRDYLHYHIIPECD</sequence>
<dbReference type="InterPro" id="IPR002893">
    <property type="entry name" value="Znf_MYND"/>
</dbReference>
<dbReference type="FunFam" id="6.10.140.2220:FF:000002">
    <property type="entry name" value="Protein kinase C-binding protein 1 isoform C"/>
    <property type="match status" value="1"/>
</dbReference>
<feature type="region of interest" description="Disordered" evidence="19">
    <location>
        <begin position="1"/>
        <end position="28"/>
    </location>
</feature>
<feature type="compositionally biased region" description="Polar residues" evidence="19">
    <location>
        <begin position="13"/>
        <end position="22"/>
    </location>
</feature>
<dbReference type="Pfam" id="PF24324">
    <property type="entry name" value="MYND_ZMYND11_ZMYD8"/>
    <property type="match status" value="1"/>
</dbReference>
<evidence type="ECO:0000256" key="17">
    <source>
        <dbReference type="PROSITE-ProRule" id="PRU00134"/>
    </source>
</evidence>
<evidence type="ECO:0000256" key="13">
    <source>
        <dbReference type="ARBA" id="ARBA00023163"/>
    </source>
</evidence>
<dbReference type="GO" id="GO:0140006">
    <property type="term" value="F:histone H3 reader activity"/>
    <property type="evidence" value="ECO:0007669"/>
    <property type="project" value="UniProtKB-ARBA"/>
</dbReference>
<evidence type="ECO:0000256" key="5">
    <source>
        <dbReference type="ARBA" id="ARBA00022454"/>
    </source>
</evidence>
<feature type="domain" description="MYND-type" evidence="20">
    <location>
        <begin position="124"/>
        <end position="158"/>
    </location>
</feature>
<reference evidence="21" key="1">
    <citation type="submission" date="2007-07" db="EMBL/GenBank/DDBJ databases">
        <title>PCAP assembly of the Caenorhabditis remanei genome.</title>
        <authorList>
            <consortium name="The Caenorhabditis remanei Sequencing Consortium"/>
            <person name="Wilson R.K."/>
        </authorList>
    </citation>
    <scope>NUCLEOTIDE SEQUENCE [LARGE SCALE GENOMIC DNA]</scope>
    <source>
        <strain evidence="21">PB4641</strain>
    </source>
</reference>
<comment type="similarity">
    <text evidence="4 18">Belongs to the ARPC2 family.</text>
</comment>
<dbReference type="AlphaFoldDB" id="E3ML73"/>
<keyword evidence="12" id="KW-0103">Bromodomain</keyword>
<dbReference type="eggNOG" id="KOG3612">
    <property type="taxonomic scope" value="Eukaryota"/>
</dbReference>
<keyword evidence="5" id="KW-0158">Chromosome</keyword>
<dbReference type="PROSITE" id="PS01360">
    <property type="entry name" value="ZF_MYND_1"/>
    <property type="match status" value="1"/>
</dbReference>
<dbReference type="InParanoid" id="E3ML73"/>
<evidence type="ECO:0000256" key="6">
    <source>
        <dbReference type="ARBA" id="ARBA00022490"/>
    </source>
</evidence>
<evidence type="ECO:0000256" key="8">
    <source>
        <dbReference type="ARBA" id="ARBA00022771"/>
    </source>
</evidence>
<dbReference type="InterPro" id="IPR007188">
    <property type="entry name" value="ARPC2"/>
</dbReference>
<dbReference type="Gene3D" id="6.10.140.2220">
    <property type="match status" value="1"/>
</dbReference>
<evidence type="ECO:0000256" key="14">
    <source>
        <dbReference type="ARBA" id="ARBA00023203"/>
    </source>
</evidence>
<dbReference type="eggNOG" id="KOG2826">
    <property type="taxonomic scope" value="Eukaryota"/>
</dbReference>
<keyword evidence="8 17" id="KW-0863">Zinc-finger</keyword>
<evidence type="ECO:0000256" key="18">
    <source>
        <dbReference type="RuleBase" id="RU364015"/>
    </source>
</evidence>
<keyword evidence="22" id="KW-1185">Reference proteome</keyword>
<dbReference type="Proteomes" id="UP000008281">
    <property type="component" value="Unassembled WGS sequence"/>
</dbReference>
<accession>E3ML73</accession>
<dbReference type="GO" id="GO:0030041">
    <property type="term" value="P:actin filament polymerization"/>
    <property type="evidence" value="ECO:0007669"/>
    <property type="project" value="InterPro"/>
</dbReference>
<evidence type="ECO:0000256" key="2">
    <source>
        <dbReference type="ARBA" id="ARBA00004245"/>
    </source>
</evidence>
<dbReference type="PROSITE" id="PS50865">
    <property type="entry name" value="ZF_MYND_2"/>
    <property type="match status" value="1"/>
</dbReference>
<evidence type="ECO:0000256" key="4">
    <source>
        <dbReference type="ARBA" id="ARBA00007192"/>
    </source>
</evidence>
<dbReference type="PANTHER" id="PTHR12058:SF0">
    <property type="entry name" value="ACTIN-RELATED PROTEIN 2_3 COMPLEX SUBUNIT 2"/>
    <property type="match status" value="1"/>
</dbReference>
<keyword evidence="11" id="KW-0805">Transcription regulation</keyword>
<dbReference type="GO" id="GO:0051015">
    <property type="term" value="F:actin filament binding"/>
    <property type="evidence" value="ECO:0007669"/>
    <property type="project" value="TreeGrafter"/>
</dbReference>
<dbReference type="SUPFAM" id="SSF144232">
    <property type="entry name" value="HIT/MYND zinc finger-like"/>
    <property type="match status" value="1"/>
</dbReference>
<dbReference type="GO" id="GO:0045892">
    <property type="term" value="P:negative regulation of DNA-templated transcription"/>
    <property type="evidence" value="ECO:0007669"/>
    <property type="project" value="UniProtKB-ARBA"/>
</dbReference>
<evidence type="ECO:0000256" key="15">
    <source>
        <dbReference type="ARBA" id="ARBA00023212"/>
    </source>
</evidence>
<evidence type="ECO:0000313" key="21">
    <source>
        <dbReference type="EMBL" id="EFP04437.1"/>
    </source>
</evidence>
<evidence type="ECO:0000256" key="1">
    <source>
        <dbReference type="ARBA" id="ARBA00004123"/>
    </source>
</evidence>
<keyword evidence="14 18" id="KW-0009">Actin-binding</keyword>
<evidence type="ECO:0000256" key="11">
    <source>
        <dbReference type="ARBA" id="ARBA00023015"/>
    </source>
</evidence>
<comment type="function">
    <text evidence="18">Functions as actin-binding component of the Arp2/3 complex which is involved in regulation of actin polymerization and together with an activating nucleation-promoting factor (NPF) mediates the formation of branched actin networks.</text>
</comment>
<keyword evidence="9" id="KW-0862">Zinc</keyword>
<dbReference type="OrthoDB" id="6272564at2759"/>
<evidence type="ECO:0000256" key="10">
    <source>
        <dbReference type="ARBA" id="ARBA00022853"/>
    </source>
</evidence>
<evidence type="ECO:0000256" key="19">
    <source>
        <dbReference type="SAM" id="MobiDB-lite"/>
    </source>
</evidence>
<keyword evidence="13" id="KW-0804">Transcription</keyword>
<keyword evidence="15 18" id="KW-0206">Cytoskeleton</keyword>
<name>E3ML73_CAERE</name>
<keyword evidence="6 18" id="KW-0963">Cytoplasm</keyword>
<dbReference type="EMBL" id="DS268454">
    <property type="protein sequence ID" value="EFP04437.1"/>
    <property type="molecule type" value="Genomic_DNA"/>
</dbReference>
<dbReference type="InterPro" id="IPR057053">
    <property type="entry name" value="MYND_ZMYND11_ZMYD8"/>
</dbReference>
<dbReference type="PANTHER" id="PTHR12058">
    <property type="entry name" value="ARP2/3 COMPLEX 34 KDA SUBUNIT"/>
    <property type="match status" value="1"/>
</dbReference>
<dbReference type="GO" id="GO:0005634">
    <property type="term" value="C:nucleus"/>
    <property type="evidence" value="ECO:0007669"/>
    <property type="project" value="UniProtKB-SubCell"/>
</dbReference>
<dbReference type="GO" id="GO:0008270">
    <property type="term" value="F:zinc ion binding"/>
    <property type="evidence" value="ECO:0007669"/>
    <property type="project" value="UniProtKB-KW"/>
</dbReference>
<evidence type="ECO:0000256" key="7">
    <source>
        <dbReference type="ARBA" id="ARBA00022723"/>
    </source>
</evidence>
<dbReference type="STRING" id="31234.E3ML73"/>
<evidence type="ECO:0000256" key="9">
    <source>
        <dbReference type="ARBA" id="ARBA00022833"/>
    </source>
</evidence>
<comment type="subcellular location">
    <subcellularLocation>
        <location evidence="3">Chromosome</location>
    </subcellularLocation>
    <subcellularLocation>
        <location evidence="2 18">Cytoplasm</location>
        <location evidence="2 18">Cytoskeleton</location>
    </subcellularLocation>
    <subcellularLocation>
        <location evidence="1">Nucleus</location>
    </subcellularLocation>
</comment>
<dbReference type="GO" id="GO:0034314">
    <property type="term" value="P:Arp2/3 complex-mediated actin nucleation"/>
    <property type="evidence" value="ECO:0007669"/>
    <property type="project" value="InterPro"/>
</dbReference>
<evidence type="ECO:0000256" key="12">
    <source>
        <dbReference type="ARBA" id="ARBA00023117"/>
    </source>
</evidence>
<protein>
    <recommendedName>
        <fullName evidence="18">Arp2/3 complex 34 kDa subunit</fullName>
    </recommendedName>
</protein>
<dbReference type="GO" id="GO:0005694">
    <property type="term" value="C:chromosome"/>
    <property type="evidence" value="ECO:0007669"/>
    <property type="project" value="UniProtKB-SubCell"/>
</dbReference>
<dbReference type="InterPro" id="IPR034666">
    <property type="entry name" value="ARPC2/4"/>
</dbReference>